<dbReference type="GO" id="GO:0005763">
    <property type="term" value="C:mitochondrial small ribosomal subunit"/>
    <property type="evidence" value="ECO:0007669"/>
    <property type="project" value="TreeGrafter"/>
</dbReference>
<dbReference type="PRINTS" id="PR00974">
    <property type="entry name" value="RIBOSOMALS18"/>
</dbReference>
<keyword evidence="2" id="KW-0694">RNA-binding</keyword>
<comment type="similarity">
    <text evidence="7">Belongs to the bacterial ribosomal protein bS18 family.</text>
</comment>
<dbReference type="PANTHER" id="PTHR13479">
    <property type="entry name" value="30S RIBOSOMAL PROTEIN S18"/>
    <property type="match status" value="1"/>
</dbReference>
<evidence type="ECO:0000313" key="8">
    <source>
        <dbReference type="EnsemblPlants" id="cds.evm.model.02.2303"/>
    </source>
</evidence>
<dbReference type="EnsemblPlants" id="evm.model.02.2303">
    <property type="protein sequence ID" value="cds.evm.model.02.2303"/>
    <property type="gene ID" value="evm.TU.02.2303"/>
</dbReference>
<proteinExistence type="inferred from homology"/>
<dbReference type="GO" id="GO:0006412">
    <property type="term" value="P:translation"/>
    <property type="evidence" value="ECO:0007669"/>
    <property type="project" value="InterPro"/>
</dbReference>
<dbReference type="Gramene" id="evm.model.02.2303">
    <property type="protein sequence ID" value="cds.evm.model.02.2303"/>
    <property type="gene ID" value="evm.TU.02.2303"/>
</dbReference>
<evidence type="ECO:0000256" key="5">
    <source>
        <dbReference type="ARBA" id="ARBA00035266"/>
    </source>
</evidence>
<sequence length="364" mass="40522">MKASPCRETTNVPTGGMEPRPCLLQMVLKWNLPVWLSQSQYVAISSLGKYSGLGMVICNHLGTTVAFASWYVDGCFPLDVVEALVICKAPGIQPHLPTPAKGLKMRNIVRLAVRTLNDVSPPRFFVRTLSSNSIFGGRMGDNESSNSMESSSDFQQRILGGNYGKSSTTNSLFEKLDSIGKGRDSFVSNKNAESNYGVLDGLDEHFNTIQDGMDGKLQNAATYFEFDPEEILQDEYSFRPDVNFRRGMTYDVKDLDLTKPGVRKPPPRAEFKVTTAEVLKKADFRNIRFLANFLTDAGIIIKRSQTGISAKAQRKVAREIKTARAFGLMPFTTMGTKQFVFGKTMEGLDEDYEYENYDVIADAE</sequence>
<dbReference type="Pfam" id="PF01084">
    <property type="entry name" value="Ribosomal_S18"/>
    <property type="match status" value="1"/>
</dbReference>
<keyword evidence="4 7" id="KW-0687">Ribonucleoprotein</keyword>
<keyword evidence="9" id="KW-1185">Reference proteome</keyword>
<dbReference type="Proteomes" id="UP000596661">
    <property type="component" value="Chromosome 2"/>
</dbReference>
<evidence type="ECO:0000256" key="4">
    <source>
        <dbReference type="ARBA" id="ARBA00023274"/>
    </source>
</evidence>
<dbReference type="NCBIfam" id="TIGR00165">
    <property type="entry name" value="S18"/>
    <property type="match status" value="1"/>
</dbReference>
<evidence type="ECO:0000313" key="9">
    <source>
        <dbReference type="Proteomes" id="UP000596661"/>
    </source>
</evidence>
<dbReference type="SUPFAM" id="SSF46911">
    <property type="entry name" value="Ribosomal protein S18"/>
    <property type="match status" value="1"/>
</dbReference>
<dbReference type="InterPro" id="IPR001648">
    <property type="entry name" value="Ribosomal_bS18"/>
</dbReference>
<dbReference type="EMBL" id="UZAU01000235">
    <property type="status" value="NOT_ANNOTATED_CDS"/>
    <property type="molecule type" value="Genomic_DNA"/>
</dbReference>
<evidence type="ECO:0000256" key="2">
    <source>
        <dbReference type="ARBA" id="ARBA00022884"/>
    </source>
</evidence>
<keyword evidence="1" id="KW-0699">rRNA-binding</keyword>
<dbReference type="GO" id="GO:0070181">
    <property type="term" value="F:small ribosomal subunit rRNA binding"/>
    <property type="evidence" value="ECO:0007669"/>
    <property type="project" value="TreeGrafter"/>
</dbReference>
<dbReference type="AlphaFoldDB" id="A0A803NX64"/>
<reference evidence="8" key="2">
    <citation type="submission" date="2021-03" db="UniProtKB">
        <authorList>
            <consortium name="EnsemblPlants"/>
        </authorList>
    </citation>
    <scope>IDENTIFICATION</scope>
</reference>
<dbReference type="PANTHER" id="PTHR13479:SF65">
    <property type="entry name" value="F10K1.8 PROTEIN"/>
    <property type="match status" value="1"/>
</dbReference>
<dbReference type="OMA" id="DFRNIRF"/>
<dbReference type="GO" id="GO:0003735">
    <property type="term" value="F:structural constituent of ribosome"/>
    <property type="evidence" value="ECO:0007669"/>
    <property type="project" value="InterPro"/>
</dbReference>
<dbReference type="Gene3D" id="4.10.640.10">
    <property type="entry name" value="Ribosomal protein S18"/>
    <property type="match status" value="1"/>
</dbReference>
<protein>
    <recommendedName>
        <fullName evidence="5">Small ribosomal subunit protein bS18c</fullName>
    </recommendedName>
    <alternativeName>
        <fullName evidence="6">30S ribosomal protein S18, chloroplastic</fullName>
    </alternativeName>
</protein>
<dbReference type="InterPro" id="IPR036870">
    <property type="entry name" value="Ribosomal_bS18_sf"/>
</dbReference>
<dbReference type="FunFam" id="4.10.640.10:FF:000009">
    <property type="entry name" value="Ribosomal protein S18"/>
    <property type="match status" value="1"/>
</dbReference>
<keyword evidence="3 7" id="KW-0689">Ribosomal protein</keyword>
<evidence type="ECO:0000256" key="1">
    <source>
        <dbReference type="ARBA" id="ARBA00022730"/>
    </source>
</evidence>
<accession>A0A803NX64</accession>
<reference evidence="8" key="1">
    <citation type="submission" date="2018-11" db="EMBL/GenBank/DDBJ databases">
        <authorList>
            <person name="Grassa J C."/>
        </authorList>
    </citation>
    <scope>NUCLEOTIDE SEQUENCE [LARGE SCALE GENOMIC DNA]</scope>
</reference>
<dbReference type="HAMAP" id="MF_00270">
    <property type="entry name" value="Ribosomal_bS18"/>
    <property type="match status" value="1"/>
</dbReference>
<name>A0A803NX64_CANSA</name>
<evidence type="ECO:0000256" key="7">
    <source>
        <dbReference type="RuleBase" id="RU003910"/>
    </source>
</evidence>
<evidence type="ECO:0000256" key="6">
    <source>
        <dbReference type="ARBA" id="ARBA00035368"/>
    </source>
</evidence>
<organism evidence="8 9">
    <name type="scientific">Cannabis sativa</name>
    <name type="common">Hemp</name>
    <name type="synonym">Marijuana</name>
    <dbReference type="NCBI Taxonomy" id="3483"/>
    <lineage>
        <taxon>Eukaryota</taxon>
        <taxon>Viridiplantae</taxon>
        <taxon>Streptophyta</taxon>
        <taxon>Embryophyta</taxon>
        <taxon>Tracheophyta</taxon>
        <taxon>Spermatophyta</taxon>
        <taxon>Magnoliopsida</taxon>
        <taxon>eudicotyledons</taxon>
        <taxon>Gunneridae</taxon>
        <taxon>Pentapetalae</taxon>
        <taxon>rosids</taxon>
        <taxon>fabids</taxon>
        <taxon>Rosales</taxon>
        <taxon>Cannabaceae</taxon>
        <taxon>Cannabis</taxon>
    </lineage>
</organism>
<evidence type="ECO:0000256" key="3">
    <source>
        <dbReference type="ARBA" id="ARBA00022980"/>
    </source>
</evidence>